<name>A0ACC1X6V3_MELAZ</name>
<keyword evidence="2" id="KW-1185">Reference proteome</keyword>
<evidence type="ECO:0000313" key="2">
    <source>
        <dbReference type="Proteomes" id="UP001164539"/>
    </source>
</evidence>
<dbReference type="EMBL" id="CM051404">
    <property type="protein sequence ID" value="KAJ4707120.1"/>
    <property type="molecule type" value="Genomic_DNA"/>
</dbReference>
<protein>
    <submittedName>
        <fullName evidence="1">Rhomboid-like protein</fullName>
    </submittedName>
</protein>
<accession>A0ACC1X6V3</accession>
<reference evidence="1 2" key="1">
    <citation type="journal article" date="2023" name="Science">
        <title>Complex scaffold remodeling in plant triterpene biosynthesis.</title>
        <authorList>
            <person name="De La Pena R."/>
            <person name="Hodgson H."/>
            <person name="Liu J.C."/>
            <person name="Stephenson M.J."/>
            <person name="Martin A.C."/>
            <person name="Owen C."/>
            <person name="Harkess A."/>
            <person name="Leebens-Mack J."/>
            <person name="Jimenez L.E."/>
            <person name="Osbourn A."/>
            <person name="Sattely E.S."/>
        </authorList>
    </citation>
    <scope>NUCLEOTIDE SEQUENCE [LARGE SCALE GENOMIC DNA]</scope>
    <source>
        <strain evidence="2">cv. JPN11</strain>
        <tissue evidence="1">Leaf</tissue>
    </source>
</reference>
<comment type="caution">
    <text evidence="1">The sequence shown here is derived from an EMBL/GenBank/DDBJ whole genome shotgun (WGS) entry which is preliminary data.</text>
</comment>
<dbReference type="Proteomes" id="UP001164539">
    <property type="component" value="Chromosome 11"/>
</dbReference>
<gene>
    <name evidence="1" type="ORF">OWV82_020684</name>
</gene>
<proteinExistence type="predicted"/>
<organism evidence="1 2">
    <name type="scientific">Melia azedarach</name>
    <name type="common">Chinaberry tree</name>
    <dbReference type="NCBI Taxonomy" id="155640"/>
    <lineage>
        <taxon>Eukaryota</taxon>
        <taxon>Viridiplantae</taxon>
        <taxon>Streptophyta</taxon>
        <taxon>Embryophyta</taxon>
        <taxon>Tracheophyta</taxon>
        <taxon>Spermatophyta</taxon>
        <taxon>Magnoliopsida</taxon>
        <taxon>eudicotyledons</taxon>
        <taxon>Gunneridae</taxon>
        <taxon>Pentapetalae</taxon>
        <taxon>rosids</taxon>
        <taxon>malvids</taxon>
        <taxon>Sapindales</taxon>
        <taxon>Meliaceae</taxon>
        <taxon>Melia</taxon>
    </lineage>
</organism>
<sequence length="495" mass="55023">MAMVPLCCKIPSREQLLPNPKLIRHSERGFQYGCITLVESSNFFSASSNECKRCRSIYPAADISTKGKKKGPMNAYGRAVCNRVSFPKQNMAESPILQKMCNVTSLVGSFYNRASPKEKLSMVCYASESSNSEGQVRLLQSYLAKLKDDAIKNSESSVRLTELPNRSGEINAKKELDSLDAYMGKLNKDATSSTHKDQTTESNLVAAQFSVSANFKRGYLGKLKGYRELRSNDGRSGLERHLALQQNDETSDLYLISILVSINIAVFLFEIASPVRNSDFELFSLPLLYGAKINDLILVGEWWRLVTPMFLHSGFFHISLGCWALLTFGPQVCKSYGSFTFFLLYTLGGISGNLISFLHTPEPTVGGTGPVFAIIGAWLIYQIQNKDVIAKDDSEIMFQKAILATALSFIMSNLGPIDNWTHFGAAFTGVAYGFFTCPTLQMDDASSRTSQEERITLVRQYANPCKSLVMFTIFIIGLSSLLFVFEPPLETLVFR</sequence>
<evidence type="ECO:0000313" key="1">
    <source>
        <dbReference type="EMBL" id="KAJ4707120.1"/>
    </source>
</evidence>